<proteinExistence type="predicted"/>
<accession>A0A0A9EWS8</accession>
<reference evidence="2" key="1">
    <citation type="submission" date="2014-09" db="EMBL/GenBank/DDBJ databases">
        <authorList>
            <person name="Magalhaes I.L.F."/>
            <person name="Oliveira U."/>
            <person name="Santos F.R."/>
            <person name="Vidigal T.H.D.A."/>
            <person name="Brescovit A.D."/>
            <person name="Santos A.J."/>
        </authorList>
    </citation>
    <scope>NUCLEOTIDE SEQUENCE</scope>
    <source>
        <tissue evidence="2">Shoot tissue taken approximately 20 cm above the soil surface</tissue>
    </source>
</reference>
<evidence type="ECO:0000256" key="1">
    <source>
        <dbReference type="SAM" id="SignalP"/>
    </source>
</evidence>
<feature type="signal peptide" evidence="1">
    <location>
        <begin position="1"/>
        <end position="15"/>
    </location>
</feature>
<sequence>MPFMLTLRLCPLCACLDLDAVIRSCFARFPFIRQVL</sequence>
<feature type="chain" id="PRO_5011977532" evidence="1">
    <location>
        <begin position="16"/>
        <end position="36"/>
    </location>
</feature>
<reference evidence="2" key="2">
    <citation type="journal article" date="2015" name="Data Brief">
        <title>Shoot transcriptome of the giant reed, Arundo donax.</title>
        <authorList>
            <person name="Barrero R.A."/>
            <person name="Guerrero F.D."/>
            <person name="Moolhuijzen P."/>
            <person name="Goolsby J.A."/>
            <person name="Tidwell J."/>
            <person name="Bellgard S.E."/>
            <person name="Bellgard M.I."/>
        </authorList>
    </citation>
    <scope>NUCLEOTIDE SEQUENCE</scope>
    <source>
        <tissue evidence="2">Shoot tissue taken approximately 20 cm above the soil surface</tissue>
    </source>
</reference>
<evidence type="ECO:0000313" key="2">
    <source>
        <dbReference type="EMBL" id="JAE05195.1"/>
    </source>
</evidence>
<dbReference type="AlphaFoldDB" id="A0A0A9EWS8"/>
<name>A0A0A9EWS8_ARUDO</name>
<organism evidence="2">
    <name type="scientific">Arundo donax</name>
    <name type="common">Giant reed</name>
    <name type="synonym">Donax arundinaceus</name>
    <dbReference type="NCBI Taxonomy" id="35708"/>
    <lineage>
        <taxon>Eukaryota</taxon>
        <taxon>Viridiplantae</taxon>
        <taxon>Streptophyta</taxon>
        <taxon>Embryophyta</taxon>
        <taxon>Tracheophyta</taxon>
        <taxon>Spermatophyta</taxon>
        <taxon>Magnoliopsida</taxon>
        <taxon>Liliopsida</taxon>
        <taxon>Poales</taxon>
        <taxon>Poaceae</taxon>
        <taxon>PACMAD clade</taxon>
        <taxon>Arundinoideae</taxon>
        <taxon>Arundineae</taxon>
        <taxon>Arundo</taxon>
    </lineage>
</organism>
<keyword evidence="1" id="KW-0732">Signal</keyword>
<dbReference type="EMBL" id="GBRH01192701">
    <property type="protein sequence ID" value="JAE05195.1"/>
    <property type="molecule type" value="Transcribed_RNA"/>
</dbReference>
<protein>
    <submittedName>
        <fullName evidence="2">Pco093185f</fullName>
    </submittedName>
</protein>